<evidence type="ECO:0000313" key="2">
    <source>
        <dbReference type="EMBL" id="ELR20773.1"/>
    </source>
</evidence>
<proteinExistence type="predicted"/>
<feature type="compositionally biased region" description="Basic and acidic residues" evidence="1">
    <location>
        <begin position="315"/>
        <end position="328"/>
    </location>
</feature>
<evidence type="ECO:0000256" key="1">
    <source>
        <dbReference type="SAM" id="MobiDB-lite"/>
    </source>
</evidence>
<dbReference type="AlphaFoldDB" id="L8H7R5"/>
<dbReference type="GeneID" id="14921643"/>
<reference evidence="2 3" key="1">
    <citation type="journal article" date="2013" name="Genome Biol.">
        <title>Genome of Acanthamoeba castellanii highlights extensive lateral gene transfer and early evolution of tyrosine kinase signaling.</title>
        <authorList>
            <person name="Clarke M."/>
            <person name="Lohan A.J."/>
            <person name="Liu B."/>
            <person name="Lagkouvardos I."/>
            <person name="Roy S."/>
            <person name="Zafar N."/>
            <person name="Bertelli C."/>
            <person name="Schilde C."/>
            <person name="Kianianmomeni A."/>
            <person name="Burglin T.R."/>
            <person name="Frech C."/>
            <person name="Turcotte B."/>
            <person name="Kopec K.O."/>
            <person name="Synnott J.M."/>
            <person name="Choo C."/>
            <person name="Paponov I."/>
            <person name="Finkler A."/>
            <person name="Soon Heng Tan C."/>
            <person name="Hutchins A.P."/>
            <person name="Weinmeier T."/>
            <person name="Rattei T."/>
            <person name="Chu J.S."/>
            <person name="Gimenez G."/>
            <person name="Irimia M."/>
            <person name="Rigden D.J."/>
            <person name="Fitzpatrick D.A."/>
            <person name="Lorenzo-Morales J."/>
            <person name="Bateman A."/>
            <person name="Chiu C.H."/>
            <person name="Tang P."/>
            <person name="Hegemann P."/>
            <person name="Fromm H."/>
            <person name="Raoult D."/>
            <person name="Greub G."/>
            <person name="Miranda-Saavedra D."/>
            <person name="Chen N."/>
            <person name="Nash P."/>
            <person name="Ginger M.L."/>
            <person name="Horn M."/>
            <person name="Schaap P."/>
            <person name="Caler L."/>
            <person name="Loftus B."/>
        </authorList>
    </citation>
    <scope>NUCLEOTIDE SEQUENCE [LARGE SCALE GENOMIC DNA]</scope>
    <source>
        <strain evidence="2 3">Neff</strain>
    </source>
</reference>
<dbReference type="Proteomes" id="UP000011083">
    <property type="component" value="Unassembled WGS sequence"/>
</dbReference>
<dbReference type="KEGG" id="acan:ACA1_055390"/>
<dbReference type="RefSeq" id="XP_004344176.1">
    <property type="nucleotide sequence ID" value="XM_004344126.1"/>
</dbReference>
<dbReference type="Gene3D" id="2.115.10.10">
    <property type="entry name" value="Tachylectin 2"/>
    <property type="match status" value="1"/>
</dbReference>
<accession>L8H7R5</accession>
<dbReference type="EMBL" id="KB007909">
    <property type="protein sequence ID" value="ELR20773.1"/>
    <property type="molecule type" value="Genomic_DNA"/>
</dbReference>
<gene>
    <name evidence="2" type="ORF">ACA1_055390</name>
</gene>
<organism evidence="2 3">
    <name type="scientific">Acanthamoeba castellanii (strain ATCC 30010 / Neff)</name>
    <dbReference type="NCBI Taxonomy" id="1257118"/>
    <lineage>
        <taxon>Eukaryota</taxon>
        <taxon>Amoebozoa</taxon>
        <taxon>Discosea</taxon>
        <taxon>Longamoebia</taxon>
        <taxon>Centramoebida</taxon>
        <taxon>Acanthamoebidae</taxon>
        <taxon>Acanthamoeba</taxon>
    </lineage>
</organism>
<dbReference type="VEuPathDB" id="AmoebaDB:ACA1_055390"/>
<feature type="region of interest" description="Disordered" evidence="1">
    <location>
        <begin position="307"/>
        <end position="328"/>
    </location>
</feature>
<dbReference type="SUPFAM" id="SSF101898">
    <property type="entry name" value="NHL repeat"/>
    <property type="match status" value="1"/>
</dbReference>
<protein>
    <submittedName>
        <fullName evidence="2">Uncharacterized protein</fullName>
    </submittedName>
</protein>
<keyword evidence="3" id="KW-1185">Reference proteome</keyword>
<name>L8H7R5_ACACF</name>
<sequence>MWDGEKWLQATPRTEALTLEEDGDVILPAIVTVDKKEGRPFVLAQDRRTIFELGADSQGAMELEVDDPNNGKGKHRCLEYNSDDHSSVSCRLVVEAAKSMMPIADLAFTTSEDLYAVTTDGRLHRYSKWVGWEVDAVNNAHLRSIDVDTDGALYAITSDGRILWRTEWLQKWHAFSHEWNAKQITTWNRFTTWAVDDRSRAYVLNPTTCEWDALGNSADQWPISGLAATSNDEPWALVTDQPGSTAVLLITRHRLEFMAAEPSCQLAKVKSHSANGHQMRFYRAEPLKRVPSDEFLEQTHLESQVYRDKKKRRVQRQEEKERVQAEIERGADSSSGIVGRLREKLGTILRLDERSRRARNQRQLIRDELTLPKSVQAADDKDALQGQALDGLEPVLVHTKTNLWANLEVELRAGDEQARWHSLGDVADNAAYRRPIYPALLAREVPPLQRGEYVQALVPPKGFALVYSSMAAADRPAETPGVSVWRPIPPTSDYAAVGHVVTRGKAPLATDRGPNGCAKGTTLVCPSLFVASEERGGEEVFLPPLPREHVADPSVLLCAPHSPSSPSAAQIV</sequence>
<evidence type="ECO:0000313" key="3">
    <source>
        <dbReference type="Proteomes" id="UP000011083"/>
    </source>
</evidence>